<sequence>MDAYQQHHRYMRPPPTPQQPPPPSSADPLHYLHHQARPPVPSQSTWYSNQFQYLPPPPPSSHSPSPPPPPPPQQWAASPHSDHVAPAPPPSAYPPPSPPPHPYPSHLPPHHQFPPPPPPRPHLPAPPPHSQIPQSYAQVNQEWGNPNWGQHQSWDYQAHNNVEDWAARARAWAAQKAAMEDHHPQTQFTQVGRTEEQNRFHDQFPQTVGSHYQDIQQQPFPSSGYQHFPTSAATMHQQPIVYSQDNASFNSGESSNFPEGHIPYTVGGGTSSGPPTTSPSVLQQEVPSSYSSVTGKEEATDQKDQLYKSLPLPISSTQEGHHVQPSLPALGGSVLTEQPFAFGNQGADLTADLSNQPLDFTSSISRDRDPHMQSSYSAHHEGNVRGLGHVAPLPSINSWTPVATGSAYPPNPPGLPSGPQHDPLAGIPSPVSGHAAPPFGSFHGTSFQSTIPSAGVPYGLGPGSALHPTAGFPGDVYGVSERPKKASVPNWLKEEIIKNASVITRSSLEHPKEETQSVDDDGVDKSFGKGDQADSRSIDSSRSTEEEEEDEDDEEAARNAAINQEIKRVLTEVLLKVTDELFDEIATKVLHEDDPTAEVEHNTVTSNHEAAPSPPGVPTLKASAKVLVPVKARESETEDASEKSSSGAPGNVLGLANYASDDEEEDDDEIKSSSMPNLRKNGVLQQSSNSVPKFSQDMHDVAENGSSPLERGMGSRGQTNLEDVLRKTSSIESKSTTSAALSELSEPKVVPRGMDLEINIDSQKSTHAANGSGMRAAFGENVEEDSQVKETRMKLHEDNRHESKRSYPGKDIKEAQHGSRADEKEDGKRRRQDEAHVRKEKTDNQNDSKERMKERGDRTGENAKESESRKRSSHLDVKEDRKEAEKLHKSIAKEDNRKRGRAKDKEEDRARHKRTSDSNRYKRRRSSSTSSRGRNNKDNDSSDEVSDDPKRKLHSRKRNLSPSPVRSRRRQVSRSPHSKHSQRRHSPYSSLEPTRGRRSRSKSPVRRHR</sequence>
<feature type="region of interest" description="Disordered" evidence="1">
    <location>
        <begin position="1"/>
        <end position="155"/>
    </location>
</feature>
<feature type="region of interest" description="Disordered" evidence="1">
    <location>
        <begin position="588"/>
        <end position="1009"/>
    </location>
</feature>
<feature type="compositionally biased region" description="Polar residues" evidence="1">
    <location>
        <begin position="282"/>
        <end position="294"/>
    </location>
</feature>
<feature type="compositionally biased region" description="Pro residues" evidence="1">
    <location>
        <begin position="12"/>
        <end position="25"/>
    </location>
</feature>
<proteinExistence type="predicted"/>
<feature type="compositionally biased region" description="Basic and acidic residues" evidence="1">
    <location>
        <begin position="588"/>
        <end position="601"/>
    </location>
</feature>
<feature type="compositionally biased region" description="Polar residues" evidence="1">
    <location>
        <begin position="760"/>
        <end position="769"/>
    </location>
</feature>
<feature type="compositionally biased region" description="Acidic residues" evidence="1">
    <location>
        <begin position="545"/>
        <end position="555"/>
    </location>
</feature>
<dbReference type="Pfam" id="PF15996">
    <property type="entry name" value="PNISR"/>
    <property type="match status" value="1"/>
</dbReference>
<dbReference type="Gramene" id="Manes.13G024600.1.v8.1">
    <property type="protein sequence ID" value="Manes.13G024600.1.v8.1.CDS"/>
    <property type="gene ID" value="Manes.13G024600.v8.1"/>
</dbReference>
<feature type="region of interest" description="Disordered" evidence="1">
    <location>
        <begin position="507"/>
        <end position="559"/>
    </location>
</feature>
<feature type="region of interest" description="Disordered" evidence="1">
    <location>
        <begin position="404"/>
        <end position="446"/>
    </location>
</feature>
<evidence type="ECO:0000313" key="3">
    <source>
        <dbReference type="Proteomes" id="UP000091857"/>
    </source>
</evidence>
<feature type="compositionally biased region" description="Pro residues" evidence="1">
    <location>
        <begin position="86"/>
        <end position="130"/>
    </location>
</feature>
<gene>
    <name evidence="2" type="ORF">MANES_13G024600v8</name>
</gene>
<name>A0A2C9UNC9_MANES</name>
<feature type="compositionally biased region" description="Polar residues" evidence="1">
    <location>
        <begin position="136"/>
        <end position="155"/>
    </location>
</feature>
<evidence type="ECO:0000256" key="1">
    <source>
        <dbReference type="SAM" id="MobiDB-lite"/>
    </source>
</evidence>
<protein>
    <submittedName>
        <fullName evidence="2">Uncharacterized protein</fullName>
    </submittedName>
</protein>
<dbReference type="Proteomes" id="UP000091857">
    <property type="component" value="Chromosome 13"/>
</dbReference>
<feature type="compositionally biased region" description="Basic and acidic residues" evidence="1">
    <location>
        <begin position="523"/>
        <end position="544"/>
    </location>
</feature>
<feature type="compositionally biased region" description="Pro residues" evidence="1">
    <location>
        <begin position="54"/>
        <end position="73"/>
    </location>
</feature>
<feature type="compositionally biased region" description="Acidic residues" evidence="1">
    <location>
        <begin position="660"/>
        <end position="669"/>
    </location>
</feature>
<feature type="compositionally biased region" description="Polar residues" evidence="1">
    <location>
        <begin position="683"/>
        <end position="693"/>
    </location>
</feature>
<dbReference type="STRING" id="3983.A0A2C9UNC9"/>
<feature type="compositionally biased region" description="Basic residues" evidence="1">
    <location>
        <begin position="966"/>
        <end position="986"/>
    </location>
</feature>
<feature type="compositionally biased region" description="Low complexity" evidence="1">
    <location>
        <begin position="727"/>
        <end position="738"/>
    </location>
</feature>
<feature type="compositionally biased region" description="Basic and acidic residues" evidence="1">
    <location>
        <begin position="786"/>
        <end position="920"/>
    </location>
</feature>
<accession>A0A2C9UNC9</accession>
<dbReference type="OMA" id="NDEMSHR"/>
<feature type="compositionally biased region" description="Basic residues" evidence="1">
    <location>
        <begin position="1"/>
        <end position="11"/>
    </location>
</feature>
<keyword evidence="3" id="KW-1185">Reference proteome</keyword>
<feature type="compositionally biased region" description="Polar residues" evidence="1">
    <location>
        <begin position="42"/>
        <end position="52"/>
    </location>
</feature>
<feature type="region of interest" description="Disordered" evidence="1">
    <location>
        <begin position="249"/>
        <end position="302"/>
    </location>
</feature>
<evidence type="ECO:0000313" key="2">
    <source>
        <dbReference type="EMBL" id="OAY32517.1"/>
    </source>
</evidence>
<reference evidence="3" key="1">
    <citation type="journal article" date="2016" name="Nat. Biotechnol.">
        <title>Sequencing wild and cultivated cassava and related species reveals extensive interspecific hybridization and genetic diversity.</title>
        <authorList>
            <person name="Bredeson J.V."/>
            <person name="Lyons J.B."/>
            <person name="Prochnik S.E."/>
            <person name="Wu G.A."/>
            <person name="Ha C.M."/>
            <person name="Edsinger-Gonzales E."/>
            <person name="Grimwood J."/>
            <person name="Schmutz J."/>
            <person name="Rabbi I.Y."/>
            <person name="Egesi C."/>
            <person name="Nauluvula P."/>
            <person name="Lebot V."/>
            <person name="Ndunguru J."/>
            <person name="Mkamilo G."/>
            <person name="Bart R.S."/>
            <person name="Setter T.L."/>
            <person name="Gleadow R.M."/>
            <person name="Kulakow P."/>
            <person name="Ferguson M.E."/>
            <person name="Rounsley S."/>
            <person name="Rokhsar D.S."/>
        </authorList>
    </citation>
    <scope>NUCLEOTIDE SEQUENCE [LARGE SCALE GENOMIC DNA]</scope>
    <source>
        <strain evidence="3">cv. AM560-2</strain>
    </source>
</reference>
<feature type="compositionally biased region" description="Basic residues" evidence="1">
    <location>
        <begin position="996"/>
        <end position="1009"/>
    </location>
</feature>
<dbReference type="EMBL" id="CM004399">
    <property type="protein sequence ID" value="OAY32517.1"/>
    <property type="molecule type" value="Genomic_DNA"/>
</dbReference>
<feature type="compositionally biased region" description="Low complexity" evidence="1">
    <location>
        <begin position="272"/>
        <end position="281"/>
    </location>
</feature>
<organism evidence="2 3">
    <name type="scientific">Manihot esculenta</name>
    <name type="common">Cassava</name>
    <name type="synonym">Jatropha manihot</name>
    <dbReference type="NCBI Taxonomy" id="3983"/>
    <lineage>
        <taxon>Eukaryota</taxon>
        <taxon>Viridiplantae</taxon>
        <taxon>Streptophyta</taxon>
        <taxon>Embryophyta</taxon>
        <taxon>Tracheophyta</taxon>
        <taxon>Spermatophyta</taxon>
        <taxon>Magnoliopsida</taxon>
        <taxon>eudicotyledons</taxon>
        <taxon>Gunneridae</taxon>
        <taxon>Pentapetalae</taxon>
        <taxon>rosids</taxon>
        <taxon>fabids</taxon>
        <taxon>Malpighiales</taxon>
        <taxon>Euphorbiaceae</taxon>
        <taxon>Crotonoideae</taxon>
        <taxon>Manihoteae</taxon>
        <taxon>Manihot</taxon>
    </lineage>
</organism>
<dbReference type="OrthoDB" id="540503at2759"/>
<dbReference type="InterPro" id="IPR031937">
    <property type="entry name" value="PNISR"/>
</dbReference>
<comment type="caution">
    <text evidence="2">The sequence shown here is derived from an EMBL/GenBank/DDBJ whole genome shotgun (WGS) entry which is preliminary data.</text>
</comment>
<dbReference type="AlphaFoldDB" id="A0A2C9UNC9"/>